<gene>
    <name evidence="3" type="ORF">FEV09_00990</name>
</gene>
<dbReference type="Proteomes" id="UP001152872">
    <property type="component" value="Unassembled WGS sequence"/>
</dbReference>
<reference evidence="3" key="1">
    <citation type="submission" date="2019-05" db="EMBL/GenBank/DDBJ databases">
        <title>Whole genome sequencing of Pseudanabaena catenata USMAC16.</title>
        <authorList>
            <person name="Khan Z."/>
            <person name="Omar W.M."/>
            <person name="Convey P."/>
            <person name="Merican F."/>
            <person name="Najimudin N."/>
        </authorList>
    </citation>
    <scope>NUCLEOTIDE SEQUENCE</scope>
    <source>
        <strain evidence="3">USMAC16</strain>
    </source>
</reference>
<sequence>MLNIKLIGMLISLCLLTANAFPAFGAMMAENSARSPKFQKIEQPLLLKIGLSAGGIALISAQLWWFLGYKKQSVQKLEVPSSQSK</sequence>
<comment type="caution">
    <text evidence="3">The sequence shown here is derived from an EMBL/GenBank/DDBJ whole genome shotgun (WGS) entry which is preliminary data.</text>
</comment>
<organism evidence="3 4">
    <name type="scientific">Pseudanabaena catenata USMAC16</name>
    <dbReference type="NCBI Taxonomy" id="1855837"/>
    <lineage>
        <taxon>Bacteria</taxon>
        <taxon>Bacillati</taxon>
        <taxon>Cyanobacteriota</taxon>
        <taxon>Cyanophyceae</taxon>
        <taxon>Pseudanabaenales</taxon>
        <taxon>Pseudanabaenaceae</taxon>
        <taxon>Pseudanabaena</taxon>
    </lineage>
</organism>
<dbReference type="RefSeq" id="WP_009625156.1">
    <property type="nucleotide sequence ID" value="NZ_VBTY01000004.1"/>
</dbReference>
<keyword evidence="1" id="KW-0472">Membrane</keyword>
<dbReference type="AlphaFoldDB" id="A0A9X4RG62"/>
<evidence type="ECO:0000256" key="2">
    <source>
        <dbReference type="SAM" id="SignalP"/>
    </source>
</evidence>
<protein>
    <submittedName>
        <fullName evidence="3">Uncharacterized protein</fullName>
    </submittedName>
</protein>
<feature type="signal peptide" evidence="2">
    <location>
        <begin position="1"/>
        <end position="20"/>
    </location>
</feature>
<proteinExistence type="predicted"/>
<keyword evidence="2" id="KW-0732">Signal</keyword>
<name>A0A9X4RG62_9CYAN</name>
<keyword evidence="1" id="KW-0812">Transmembrane</keyword>
<feature type="chain" id="PRO_5040814132" evidence="2">
    <location>
        <begin position="21"/>
        <end position="85"/>
    </location>
</feature>
<accession>A0A9X4RG62</accession>
<feature type="transmembrane region" description="Helical" evidence="1">
    <location>
        <begin position="49"/>
        <end position="67"/>
    </location>
</feature>
<evidence type="ECO:0000313" key="4">
    <source>
        <dbReference type="Proteomes" id="UP001152872"/>
    </source>
</evidence>
<dbReference type="EMBL" id="VBTY01000004">
    <property type="protein sequence ID" value="MDG3493126.1"/>
    <property type="molecule type" value="Genomic_DNA"/>
</dbReference>
<evidence type="ECO:0000256" key="1">
    <source>
        <dbReference type="SAM" id="Phobius"/>
    </source>
</evidence>
<keyword evidence="4" id="KW-1185">Reference proteome</keyword>
<evidence type="ECO:0000313" key="3">
    <source>
        <dbReference type="EMBL" id="MDG3493126.1"/>
    </source>
</evidence>
<keyword evidence="1" id="KW-1133">Transmembrane helix</keyword>